<comment type="similarity">
    <text evidence="11 12">Belongs to the TonB-dependent receptor family.</text>
</comment>
<dbReference type="Pfam" id="PF07660">
    <property type="entry name" value="STN"/>
    <property type="match status" value="1"/>
</dbReference>
<dbReference type="RefSeq" id="WP_007183859.1">
    <property type="nucleotide sequence ID" value="NZ_AKGD01000001.1"/>
</dbReference>
<dbReference type="PROSITE" id="PS52016">
    <property type="entry name" value="TONB_DEPENDENT_REC_3"/>
    <property type="match status" value="1"/>
</dbReference>
<dbReference type="InterPro" id="IPR039426">
    <property type="entry name" value="TonB-dep_rcpt-like"/>
</dbReference>
<organism evidence="15 16">
    <name type="scientific">Hydrocarboniphaga effusa AP103</name>
    <dbReference type="NCBI Taxonomy" id="1172194"/>
    <lineage>
        <taxon>Bacteria</taxon>
        <taxon>Pseudomonadati</taxon>
        <taxon>Pseudomonadota</taxon>
        <taxon>Gammaproteobacteria</taxon>
        <taxon>Nevskiales</taxon>
        <taxon>Nevskiaceae</taxon>
        <taxon>Hydrocarboniphaga</taxon>
    </lineage>
</organism>
<keyword evidence="7" id="KW-0406">Ion transport</keyword>
<evidence type="ECO:0000256" key="2">
    <source>
        <dbReference type="ARBA" id="ARBA00022448"/>
    </source>
</evidence>
<dbReference type="SMART" id="SM00965">
    <property type="entry name" value="STN"/>
    <property type="match status" value="1"/>
</dbReference>
<keyword evidence="5 11" id="KW-0812">Transmembrane</keyword>
<name>I8I3T4_9GAMM</name>
<keyword evidence="9 11" id="KW-0472">Membrane</keyword>
<keyword evidence="3 11" id="KW-1134">Transmembrane beta strand</keyword>
<dbReference type="Gene3D" id="3.55.50.30">
    <property type="match status" value="1"/>
</dbReference>
<gene>
    <name evidence="15" type="ORF">WQQ_09030</name>
</gene>
<feature type="domain" description="Secretin/TonB short N-terminal" evidence="14">
    <location>
        <begin position="51"/>
        <end position="102"/>
    </location>
</feature>
<dbReference type="Proteomes" id="UP000003704">
    <property type="component" value="Unassembled WGS sequence"/>
</dbReference>
<dbReference type="InterPro" id="IPR011662">
    <property type="entry name" value="Secretin/TonB_short_N"/>
</dbReference>
<evidence type="ECO:0000256" key="10">
    <source>
        <dbReference type="ARBA" id="ARBA00023237"/>
    </source>
</evidence>
<keyword evidence="16" id="KW-1185">Reference proteome</keyword>
<keyword evidence="4" id="KW-0410">Iron transport</keyword>
<dbReference type="Pfam" id="PF00593">
    <property type="entry name" value="TonB_dep_Rec_b-barrel"/>
    <property type="match status" value="1"/>
</dbReference>
<evidence type="ECO:0000256" key="7">
    <source>
        <dbReference type="ARBA" id="ARBA00023065"/>
    </source>
</evidence>
<dbReference type="InterPro" id="IPR000531">
    <property type="entry name" value="Beta-barrel_TonB"/>
</dbReference>
<evidence type="ECO:0000256" key="3">
    <source>
        <dbReference type="ARBA" id="ARBA00022452"/>
    </source>
</evidence>
<dbReference type="AlphaFoldDB" id="I8I3T4"/>
<reference evidence="15 16" key="1">
    <citation type="journal article" date="2012" name="J. Bacteriol.">
        <title>Genome Sequence of n-Alkane-Degrading Hydrocarboniphaga effusa Strain AP103T (ATCC BAA-332T).</title>
        <authorList>
            <person name="Chang H.K."/>
            <person name="Zylstra G.J."/>
            <person name="Chae J.C."/>
        </authorList>
    </citation>
    <scope>NUCLEOTIDE SEQUENCE [LARGE SCALE GENOMIC DNA]</scope>
    <source>
        <strain evidence="15 16">AP103</strain>
    </source>
</reference>
<evidence type="ECO:0000256" key="4">
    <source>
        <dbReference type="ARBA" id="ARBA00022496"/>
    </source>
</evidence>
<dbReference type="STRING" id="1172194.WQQ_09030"/>
<evidence type="ECO:0000256" key="13">
    <source>
        <dbReference type="SAM" id="MobiDB-lite"/>
    </source>
</evidence>
<protein>
    <recommendedName>
        <fullName evidence="14">Secretin/TonB short N-terminal domain-containing protein</fullName>
    </recommendedName>
</protein>
<evidence type="ECO:0000256" key="12">
    <source>
        <dbReference type="RuleBase" id="RU003357"/>
    </source>
</evidence>
<sequence length="869" mass="94564">MLGAAGAAMGPAFAQEPAQGPAQAEQATTSFDIPAGDLADALDRYAEQGGTQILYTPELVEGRQAAALSGRYRPDQALRLLLQGSGLEAQAVGDGTLVLRRGQTPAPRATQAAPATMIAAAEPAAEVSAIEEVMVTARRKQERQQDVPLAVTALSGTFLEDNSINALSDLNSHVPALHVDNFNSPTTTNIGIRAVRSTDIAPGQDSAVGVYVAEVNFGYTIGVSQTMYDMQSVEVLKGPQGTLFGRNTTGGAMLLTPARPTGETGYSLSAGSSFFEGRSGYTGVGVLNLPVSDDLWLRAGVSLINRDGYLTNVASRTDTAGYQMSPSVGMTNFKPLNDDQSTSWRLSALWRPADAVESYFLYQGSHLNANGIGYSINALNPQGYTALVFNGVTLPSAQEAYDRIQAERARDFWSTESNINSFNRLDMHVVSNATTWNIDDGLLLKNIVGYRHFERDDSIDFDGLPLQVLEVRHPDRGHEFSEELQMQGKSAGGAFDWVAGLYYAGQVIDRRSTQVVLAGAPITTPVDTDNKTYAAFAQATWRVPSVEGLSLTGGLRYTRDERKQENRRIGADPNTCLLTSGGQALPADDCVLRGEADYDEPTYSLSADYKFDRDTLVYLAHRRGYRSGGFDYAATDTETFGPFKPEFVTDFELGLKKDWRLGDSLLRTNVAAYTQDYKDIQRFISRPGQPAVGVTNAASATISGGELELTFMPFDGLSLSGFYGLVFAEYDDFLTGEGDFSDNQFAQAPREQLSLSGDWRLPIETRYGNVHLRADWYHQTRVFYTDTAQGPDYGPAGSQYQKAYGLLNLSLAWNSIVGSDFDLSLFARNVGETKTKPFGVQLYRSLGYNISSIGDPRVIGLELNYRFNL</sequence>
<keyword evidence="6" id="KW-0408">Iron</keyword>
<dbReference type="InterPro" id="IPR012910">
    <property type="entry name" value="Plug_dom"/>
</dbReference>
<dbReference type="Gene3D" id="2.40.170.20">
    <property type="entry name" value="TonB-dependent receptor, beta-barrel domain"/>
    <property type="match status" value="1"/>
</dbReference>
<evidence type="ECO:0000256" key="9">
    <source>
        <dbReference type="ARBA" id="ARBA00023136"/>
    </source>
</evidence>
<feature type="region of interest" description="Disordered" evidence="13">
    <location>
        <begin position="1"/>
        <end position="27"/>
    </location>
</feature>
<dbReference type="InterPro" id="IPR036942">
    <property type="entry name" value="Beta-barrel_TonB_sf"/>
</dbReference>
<evidence type="ECO:0000313" key="16">
    <source>
        <dbReference type="Proteomes" id="UP000003704"/>
    </source>
</evidence>
<keyword evidence="8 12" id="KW-0798">TonB box</keyword>
<evidence type="ECO:0000313" key="15">
    <source>
        <dbReference type="EMBL" id="EIT70766.1"/>
    </source>
</evidence>
<evidence type="ECO:0000259" key="14">
    <source>
        <dbReference type="SMART" id="SM00965"/>
    </source>
</evidence>
<dbReference type="PANTHER" id="PTHR32552">
    <property type="entry name" value="FERRICHROME IRON RECEPTOR-RELATED"/>
    <property type="match status" value="1"/>
</dbReference>
<comment type="caution">
    <text evidence="15">The sequence shown here is derived from an EMBL/GenBank/DDBJ whole genome shotgun (WGS) entry which is preliminary data.</text>
</comment>
<dbReference type="PANTHER" id="PTHR32552:SF81">
    <property type="entry name" value="TONB-DEPENDENT OUTER MEMBRANE RECEPTOR"/>
    <property type="match status" value="1"/>
</dbReference>
<keyword evidence="2 11" id="KW-0813">Transport</keyword>
<dbReference type="Pfam" id="PF07715">
    <property type="entry name" value="Plug"/>
    <property type="match status" value="1"/>
</dbReference>
<dbReference type="GO" id="GO:0009279">
    <property type="term" value="C:cell outer membrane"/>
    <property type="evidence" value="ECO:0007669"/>
    <property type="project" value="UniProtKB-SubCell"/>
</dbReference>
<dbReference type="PATRIC" id="fig|1172194.4.peg.863"/>
<dbReference type="SUPFAM" id="SSF56935">
    <property type="entry name" value="Porins"/>
    <property type="match status" value="1"/>
</dbReference>
<evidence type="ECO:0000256" key="8">
    <source>
        <dbReference type="ARBA" id="ARBA00023077"/>
    </source>
</evidence>
<comment type="subcellular location">
    <subcellularLocation>
        <location evidence="1 11">Cell outer membrane</location>
        <topology evidence="1 11">Multi-pass membrane protein</topology>
    </subcellularLocation>
</comment>
<evidence type="ECO:0000256" key="5">
    <source>
        <dbReference type="ARBA" id="ARBA00022692"/>
    </source>
</evidence>
<proteinExistence type="inferred from homology"/>
<evidence type="ECO:0000256" key="1">
    <source>
        <dbReference type="ARBA" id="ARBA00004571"/>
    </source>
</evidence>
<evidence type="ECO:0000256" key="6">
    <source>
        <dbReference type="ARBA" id="ARBA00023004"/>
    </source>
</evidence>
<evidence type="ECO:0000256" key="11">
    <source>
        <dbReference type="PROSITE-ProRule" id="PRU01360"/>
    </source>
</evidence>
<keyword evidence="10 11" id="KW-0998">Cell outer membrane</keyword>
<accession>I8I3T4</accession>
<dbReference type="GO" id="GO:0006826">
    <property type="term" value="P:iron ion transport"/>
    <property type="evidence" value="ECO:0007669"/>
    <property type="project" value="UniProtKB-KW"/>
</dbReference>
<dbReference type="EMBL" id="AKGD01000001">
    <property type="protein sequence ID" value="EIT70766.1"/>
    <property type="molecule type" value="Genomic_DNA"/>
</dbReference>